<dbReference type="EMBL" id="BAAAPM010000009">
    <property type="protein sequence ID" value="GAA1738881.1"/>
    <property type="molecule type" value="Genomic_DNA"/>
</dbReference>
<gene>
    <name evidence="9" type="ORF">GCM10009809_37720</name>
</gene>
<dbReference type="Gene3D" id="2.10.70.100">
    <property type="match status" value="1"/>
</dbReference>
<comment type="caution">
    <text evidence="9">The sequence shown here is derived from an EMBL/GenBank/DDBJ whole genome shotgun (WGS) entry which is preliminary data.</text>
</comment>
<keyword evidence="5" id="KW-0418">Kinase</keyword>
<dbReference type="SMART" id="SM01012">
    <property type="entry name" value="ANTAR"/>
    <property type="match status" value="1"/>
</dbReference>
<dbReference type="InterPro" id="IPR000014">
    <property type="entry name" value="PAS"/>
</dbReference>
<dbReference type="InterPro" id="IPR052162">
    <property type="entry name" value="Sensor_kinase/Photoreceptor"/>
</dbReference>
<organism evidence="9 10">
    <name type="scientific">Isoptericola hypogeus</name>
    <dbReference type="NCBI Taxonomy" id="300179"/>
    <lineage>
        <taxon>Bacteria</taxon>
        <taxon>Bacillati</taxon>
        <taxon>Actinomycetota</taxon>
        <taxon>Actinomycetes</taxon>
        <taxon>Micrococcales</taxon>
        <taxon>Promicromonosporaceae</taxon>
        <taxon>Isoptericola</taxon>
    </lineage>
</organism>
<dbReference type="Pfam" id="PF08447">
    <property type="entry name" value="PAS_3"/>
    <property type="match status" value="1"/>
</dbReference>
<evidence type="ECO:0000256" key="6">
    <source>
        <dbReference type="SAM" id="MobiDB-lite"/>
    </source>
</evidence>
<feature type="domain" description="PAS" evidence="7">
    <location>
        <begin position="15"/>
        <end position="60"/>
    </location>
</feature>
<dbReference type="Gene3D" id="1.10.10.10">
    <property type="entry name" value="Winged helix-like DNA-binding domain superfamily/Winged helix DNA-binding domain"/>
    <property type="match status" value="1"/>
</dbReference>
<dbReference type="Gene3D" id="3.30.450.20">
    <property type="entry name" value="PAS domain"/>
    <property type="match status" value="1"/>
</dbReference>
<dbReference type="PANTHER" id="PTHR43304">
    <property type="entry name" value="PHYTOCHROME-LIKE PROTEIN CPH1"/>
    <property type="match status" value="1"/>
</dbReference>
<dbReference type="Pfam" id="PF03861">
    <property type="entry name" value="ANTAR"/>
    <property type="match status" value="1"/>
</dbReference>
<dbReference type="PROSITE" id="PS50921">
    <property type="entry name" value="ANTAR"/>
    <property type="match status" value="1"/>
</dbReference>
<evidence type="ECO:0000256" key="3">
    <source>
        <dbReference type="ARBA" id="ARBA00022553"/>
    </source>
</evidence>
<dbReference type="InterPro" id="IPR035965">
    <property type="entry name" value="PAS-like_dom_sf"/>
</dbReference>
<dbReference type="InterPro" id="IPR013655">
    <property type="entry name" value="PAS_fold_3"/>
</dbReference>
<dbReference type="PROSITE" id="PS50112">
    <property type="entry name" value="PAS"/>
    <property type="match status" value="1"/>
</dbReference>
<dbReference type="InterPro" id="IPR005561">
    <property type="entry name" value="ANTAR"/>
</dbReference>
<accession>A0ABN2JTX1</accession>
<evidence type="ECO:0000256" key="1">
    <source>
        <dbReference type="ARBA" id="ARBA00000085"/>
    </source>
</evidence>
<comment type="catalytic activity">
    <reaction evidence="1">
        <text>ATP + protein L-histidine = ADP + protein N-phospho-L-histidine.</text>
        <dbReference type="EC" id="2.7.13.3"/>
    </reaction>
</comment>
<keyword evidence="3" id="KW-0597">Phosphoprotein</keyword>
<dbReference type="EC" id="2.7.13.3" evidence="2"/>
<name>A0ABN2JTX1_9MICO</name>
<evidence type="ECO:0000256" key="2">
    <source>
        <dbReference type="ARBA" id="ARBA00012438"/>
    </source>
</evidence>
<dbReference type="PANTHER" id="PTHR43304:SF1">
    <property type="entry name" value="PAC DOMAIN-CONTAINING PROTEIN"/>
    <property type="match status" value="1"/>
</dbReference>
<dbReference type="InterPro" id="IPR036388">
    <property type="entry name" value="WH-like_DNA-bd_sf"/>
</dbReference>
<evidence type="ECO:0000313" key="9">
    <source>
        <dbReference type="EMBL" id="GAA1738881.1"/>
    </source>
</evidence>
<evidence type="ECO:0000256" key="4">
    <source>
        <dbReference type="ARBA" id="ARBA00022679"/>
    </source>
</evidence>
<keyword evidence="10" id="KW-1185">Reference proteome</keyword>
<feature type="domain" description="ANTAR" evidence="8">
    <location>
        <begin position="109"/>
        <end position="170"/>
    </location>
</feature>
<dbReference type="Proteomes" id="UP001501138">
    <property type="component" value="Unassembled WGS sequence"/>
</dbReference>
<evidence type="ECO:0000256" key="5">
    <source>
        <dbReference type="ARBA" id="ARBA00022777"/>
    </source>
</evidence>
<keyword evidence="4" id="KW-0808">Transferase</keyword>
<dbReference type="SUPFAM" id="SSF55785">
    <property type="entry name" value="PYP-like sensor domain (PAS domain)"/>
    <property type="match status" value="1"/>
</dbReference>
<evidence type="ECO:0000259" key="8">
    <source>
        <dbReference type="PROSITE" id="PS50921"/>
    </source>
</evidence>
<proteinExistence type="predicted"/>
<sequence>MGQYRVDLATGRWWWSDETYRIHGFEPGEVVPTTAVVLAHKHPHDRDRVRRVLDEARRDGAPFATVHRIVDADGNEHVVSIVGQGRRDDAGQVVELEGYVLDLTAGVKDLAAERANVSIRAAAASRRDIEQAKGVIRMALDVGDEEAFEVLRHYSNITNIPVRELAARLVEHARGTSLPHERLAPLLDALEDATGRVRTETTDHETTDHETVHRVD</sequence>
<feature type="region of interest" description="Disordered" evidence="6">
    <location>
        <begin position="194"/>
        <end position="216"/>
    </location>
</feature>
<dbReference type="CDD" id="cd00130">
    <property type="entry name" value="PAS"/>
    <property type="match status" value="1"/>
</dbReference>
<evidence type="ECO:0000313" key="10">
    <source>
        <dbReference type="Proteomes" id="UP001501138"/>
    </source>
</evidence>
<evidence type="ECO:0000259" key="7">
    <source>
        <dbReference type="PROSITE" id="PS50112"/>
    </source>
</evidence>
<protein>
    <recommendedName>
        <fullName evidence="2">histidine kinase</fullName>
        <ecNumber evidence="2">2.7.13.3</ecNumber>
    </recommendedName>
</protein>
<reference evidence="9 10" key="1">
    <citation type="journal article" date="2019" name="Int. J. Syst. Evol. Microbiol.">
        <title>The Global Catalogue of Microorganisms (GCM) 10K type strain sequencing project: providing services to taxonomists for standard genome sequencing and annotation.</title>
        <authorList>
            <consortium name="The Broad Institute Genomics Platform"/>
            <consortium name="The Broad Institute Genome Sequencing Center for Infectious Disease"/>
            <person name="Wu L."/>
            <person name="Ma J."/>
        </authorList>
    </citation>
    <scope>NUCLEOTIDE SEQUENCE [LARGE SCALE GENOMIC DNA]</scope>
    <source>
        <strain evidence="9 10">JCM 15589</strain>
    </source>
</reference>